<dbReference type="AlphaFoldDB" id="A0A9E4N0A6"/>
<reference evidence="2" key="1">
    <citation type="journal article" date="2021" name="Proc. Natl. Acad. Sci. U.S.A.">
        <title>Global biogeography of chemosynthetic symbionts reveals both localized and globally distributed symbiont groups. .</title>
        <authorList>
            <person name="Osvatic J.T."/>
            <person name="Wilkins L.G.E."/>
            <person name="Leibrecht L."/>
            <person name="Leray M."/>
            <person name="Zauner S."/>
            <person name="Polzin J."/>
            <person name="Camacho Y."/>
            <person name="Gros O."/>
            <person name="van Gils J.A."/>
            <person name="Eisen J.A."/>
            <person name="Petersen J.M."/>
            <person name="Yuen B."/>
        </authorList>
    </citation>
    <scope>NUCLEOTIDE SEQUENCE</scope>
    <source>
        <strain evidence="2">MAGL173</strain>
    </source>
</reference>
<organism evidence="2 3">
    <name type="scientific">Candidatus Thiodiazotropha lotti</name>
    <dbReference type="NCBI Taxonomy" id="2792787"/>
    <lineage>
        <taxon>Bacteria</taxon>
        <taxon>Pseudomonadati</taxon>
        <taxon>Pseudomonadota</taxon>
        <taxon>Gammaproteobacteria</taxon>
        <taxon>Chromatiales</taxon>
        <taxon>Sedimenticolaceae</taxon>
        <taxon>Candidatus Thiodiazotropha</taxon>
    </lineage>
</organism>
<evidence type="ECO:0000313" key="2">
    <source>
        <dbReference type="EMBL" id="MCG7939033.1"/>
    </source>
</evidence>
<name>A0A9E4N0A6_9GAMM</name>
<dbReference type="PANTHER" id="PTHR28008">
    <property type="entry name" value="DOMAIN PROTEIN, PUTATIVE (AFU_ORTHOLOGUE AFUA_3G10980)-RELATED"/>
    <property type="match status" value="1"/>
</dbReference>
<dbReference type="EMBL" id="JAEPDI010000005">
    <property type="protein sequence ID" value="MCG7939033.1"/>
    <property type="molecule type" value="Genomic_DNA"/>
</dbReference>
<gene>
    <name evidence="2" type="ORF">JAZ04_09290</name>
</gene>
<feature type="transmembrane region" description="Helical" evidence="1">
    <location>
        <begin position="101"/>
        <end position="123"/>
    </location>
</feature>
<dbReference type="PANTHER" id="PTHR28008:SF1">
    <property type="entry name" value="DOMAIN PROTEIN, PUTATIVE (AFU_ORTHOLOGUE AFUA_3G10980)-RELATED"/>
    <property type="match status" value="1"/>
</dbReference>
<feature type="transmembrane region" description="Helical" evidence="1">
    <location>
        <begin position="47"/>
        <end position="65"/>
    </location>
</feature>
<feature type="transmembrane region" description="Helical" evidence="1">
    <location>
        <begin position="15"/>
        <end position="35"/>
    </location>
</feature>
<dbReference type="NCBIfam" id="NF037970">
    <property type="entry name" value="vanZ_1"/>
    <property type="match status" value="1"/>
</dbReference>
<proteinExistence type="predicted"/>
<evidence type="ECO:0000256" key="1">
    <source>
        <dbReference type="SAM" id="Phobius"/>
    </source>
</evidence>
<dbReference type="Proteomes" id="UP000886687">
    <property type="component" value="Unassembled WGS sequence"/>
</dbReference>
<sequence>MAEQKPSRHRLPSTLMRGALAISLIAICFLAFTPLQIPAVSSLNDKLSHILAFLYLALLCDFSWPEADWNFTKALSLLGYGLFIETVQAFLPYRFFSLLDLAADGLGLMIYSMMLPGLLRINWIKRLRQKNAKA</sequence>
<accession>A0A9E4N0A6</accession>
<keyword evidence="1" id="KW-0812">Transmembrane</keyword>
<comment type="caution">
    <text evidence="2">The sequence shown here is derived from an EMBL/GenBank/DDBJ whole genome shotgun (WGS) entry which is preliminary data.</text>
</comment>
<evidence type="ECO:0000313" key="3">
    <source>
        <dbReference type="Proteomes" id="UP000886687"/>
    </source>
</evidence>
<feature type="transmembrane region" description="Helical" evidence="1">
    <location>
        <begin position="77"/>
        <end position="95"/>
    </location>
</feature>
<keyword evidence="1" id="KW-1133">Transmembrane helix</keyword>
<protein>
    <submittedName>
        <fullName evidence="2">VanZ family protein</fullName>
    </submittedName>
</protein>
<keyword evidence="1" id="KW-0472">Membrane</keyword>